<gene>
    <name evidence="1" type="ORF">KYI07_11890</name>
</gene>
<dbReference type="EMBL" id="CP079970">
    <property type="protein sequence ID" value="QYA38903.1"/>
    <property type="molecule type" value="Genomic_DNA"/>
</dbReference>
<proteinExistence type="predicted"/>
<name>A0A8F8W995_9STAP</name>
<dbReference type="RefSeq" id="WP_101031421.1">
    <property type="nucleotide sequence ID" value="NZ_PIWQ01000029.1"/>
</dbReference>
<geneLocation type="plasmid" evidence="1">
    <name>p19Msa0499_10</name>
</geneLocation>
<reference evidence="1" key="1">
    <citation type="submission" date="2024-06" db="EMBL/GenBank/DDBJ databases">
        <title>Prevalence and characterization of methicillin-resistant Macrococcus spp. in food producing animals and meat in Switzerland in 2019.</title>
        <authorList>
            <person name="Keller J.E."/>
            <person name="Schwendener S."/>
            <person name="Neuenschwander J."/>
            <person name="Overesch G."/>
            <person name="Perreten V."/>
        </authorList>
    </citation>
    <scope>NUCLEOTIDE SEQUENCE</scope>
    <source>
        <strain evidence="1">19Msa0499</strain>
        <plasmid evidence="1">p19Msa0499_10</plasmid>
    </source>
</reference>
<evidence type="ECO:0000313" key="1">
    <source>
        <dbReference type="EMBL" id="QYA38903.1"/>
    </source>
</evidence>
<dbReference type="AlphaFoldDB" id="A0A8F8W995"/>
<organism evidence="1">
    <name type="scientific">Macrococcoides caseolyticum</name>
    <dbReference type="NCBI Taxonomy" id="69966"/>
    <lineage>
        <taxon>Bacteria</taxon>
        <taxon>Bacillati</taxon>
        <taxon>Bacillota</taxon>
        <taxon>Bacilli</taxon>
        <taxon>Bacillales</taxon>
        <taxon>Staphylococcaceae</taxon>
        <taxon>Macrococcoides</taxon>
    </lineage>
</organism>
<accession>A0A8F8W995</accession>
<sequence>MDKKISKLTIKVTALALLVTPISQYFDQSTALANTVSTEQVQQEARNFEKEVTPFLSLIEKMPQSIADQGIDAGVKWLNENKTSEFANHVFVNQNGSLVLKSTAPSNKSTVRTLDWGACISAVGVAVVSNAIPWTKILKVKKAAKAVGGMTKMTKMITTAYQHQRNLGLSRTNALKKAVSISARTFPEDVQQALIEFFSLGGLSACF</sequence>
<keyword evidence="1" id="KW-0614">Plasmid</keyword>
<protein>
    <submittedName>
        <fullName evidence="1">Uncharacterized protein</fullName>
    </submittedName>
</protein>